<accession>A0A077ZRG6</accession>
<organism evidence="3 4">
    <name type="scientific">Stylonychia lemnae</name>
    <name type="common">Ciliate</name>
    <dbReference type="NCBI Taxonomy" id="5949"/>
    <lineage>
        <taxon>Eukaryota</taxon>
        <taxon>Sar</taxon>
        <taxon>Alveolata</taxon>
        <taxon>Ciliophora</taxon>
        <taxon>Intramacronucleata</taxon>
        <taxon>Spirotrichea</taxon>
        <taxon>Stichotrichia</taxon>
        <taxon>Sporadotrichida</taxon>
        <taxon>Oxytrichidae</taxon>
        <taxon>Stylonychinae</taxon>
        <taxon>Stylonychia</taxon>
    </lineage>
</organism>
<evidence type="ECO:0000256" key="2">
    <source>
        <dbReference type="ARBA" id="ARBA00022737"/>
    </source>
</evidence>
<keyword evidence="2" id="KW-0677">Repeat</keyword>
<evidence type="ECO:0000256" key="1">
    <source>
        <dbReference type="ARBA" id="ARBA00022574"/>
    </source>
</evidence>
<dbReference type="PANTHER" id="PTHR19857">
    <property type="entry name" value="MITOCHONDRIAL DIVISION PROTEIN 1-RELATED"/>
    <property type="match status" value="1"/>
</dbReference>
<dbReference type="EMBL" id="CCKQ01001379">
    <property type="protein sequence ID" value="CDW72487.1"/>
    <property type="molecule type" value="Genomic_DNA"/>
</dbReference>
<dbReference type="Proteomes" id="UP000039865">
    <property type="component" value="Unassembled WGS sequence"/>
</dbReference>
<dbReference type="InterPro" id="IPR051179">
    <property type="entry name" value="WD_repeat_multifunction"/>
</dbReference>
<proteinExistence type="predicted"/>
<evidence type="ECO:0000313" key="4">
    <source>
        <dbReference type="Proteomes" id="UP000039865"/>
    </source>
</evidence>
<evidence type="ECO:0008006" key="5">
    <source>
        <dbReference type="Google" id="ProtNLM"/>
    </source>
</evidence>
<keyword evidence="1" id="KW-0853">WD repeat</keyword>
<dbReference type="Pfam" id="PF00400">
    <property type="entry name" value="WD40"/>
    <property type="match status" value="1"/>
</dbReference>
<evidence type="ECO:0000313" key="3">
    <source>
        <dbReference type="EMBL" id="CDW72487.1"/>
    </source>
</evidence>
<sequence length="385" mass="44561">MGCYQVRRAEDEFLDEIEHIREEQQTLSLKKRQNENKSLIKRVYSKWDFGKIGKITEIANLSAVKKEDYFNQRKEGVIRLQKLTDNVVITAHIDLKMCIWDIQNCQLLFMIDVPLSIVDIRVAEGKFLAAVLGDTSPQGKQYLYIWESIIEQFKYSDIKLIGKFDIENQITCLTSLVFSHEKYLILASLYGDLIVYDMETFEKSEEINIHNGCQISDIKECLTNFRLRGCIITGCADGTIKITSLRLEKEKIAEIAEMNCGKQNPVTQVSELRNYMIVASSLNKIFFWVLDNPKQPIKIFDTHTMPIHRLLTIDDGLYLLSVGGDGKLGVWRGKQQKLLYHSPRLHSEIITDVLKVGDRIITVSLDKNLKVHEIIYLFNNYEWIK</sequence>
<dbReference type="AlphaFoldDB" id="A0A077ZRG6"/>
<dbReference type="SUPFAM" id="SSF50978">
    <property type="entry name" value="WD40 repeat-like"/>
    <property type="match status" value="1"/>
</dbReference>
<dbReference type="InterPro" id="IPR036322">
    <property type="entry name" value="WD40_repeat_dom_sf"/>
</dbReference>
<dbReference type="InterPro" id="IPR015943">
    <property type="entry name" value="WD40/YVTN_repeat-like_dom_sf"/>
</dbReference>
<dbReference type="InParanoid" id="A0A077ZRG6"/>
<keyword evidence="4" id="KW-1185">Reference proteome</keyword>
<protein>
    <recommendedName>
        <fullName evidence="5">Wd40 repeat-containing protein</fullName>
    </recommendedName>
</protein>
<dbReference type="SMART" id="SM00320">
    <property type="entry name" value="WD40"/>
    <property type="match status" value="5"/>
</dbReference>
<dbReference type="Gene3D" id="2.130.10.10">
    <property type="entry name" value="YVTN repeat-like/Quinoprotein amine dehydrogenase"/>
    <property type="match status" value="1"/>
</dbReference>
<reference evidence="3 4" key="1">
    <citation type="submission" date="2014-06" db="EMBL/GenBank/DDBJ databases">
        <authorList>
            <person name="Swart Estienne"/>
        </authorList>
    </citation>
    <scope>NUCLEOTIDE SEQUENCE [LARGE SCALE GENOMIC DNA]</scope>
    <source>
        <strain evidence="3 4">130c</strain>
    </source>
</reference>
<gene>
    <name evidence="3" type="primary">Contig4670.g211</name>
    <name evidence="3" type="ORF">STYLEM_1448</name>
</gene>
<dbReference type="InterPro" id="IPR001680">
    <property type="entry name" value="WD40_rpt"/>
</dbReference>
<name>A0A077ZRG6_STYLE</name>